<accession>A0AAD9HG26</accession>
<proteinExistence type="predicted"/>
<dbReference type="EMBL" id="MU842881">
    <property type="protein sequence ID" value="KAK2028240.1"/>
    <property type="molecule type" value="Genomic_DNA"/>
</dbReference>
<keyword evidence="2" id="KW-1185">Reference proteome</keyword>
<protein>
    <recommendedName>
        <fullName evidence="3">HET domain-containing protein</fullName>
    </recommendedName>
</protein>
<dbReference type="Proteomes" id="UP001232148">
    <property type="component" value="Unassembled WGS sequence"/>
</dbReference>
<gene>
    <name evidence="1" type="ORF">LX32DRAFT_591118</name>
</gene>
<sequence>MLSTRLLFFGPGLWHFVCEKGAVSEDSYFSSGPVAHGSLRPLVAMAQEPEPDDPGEASRRVRDAYARWDEAPTIQTREWSFREDLLPGIAGLAEECARITNDTYLAGLWSRDLHYGLAWEVADPEVGDLDASLGQKRQPCPYVAPSWSWASQTRHFELLPNRRYCLEGPNPSEEREETQKMMTLSETLPCHVRPEFILVRHAMDLQWSSQFGRLNSGSYIRLLAKLAAFPSDVIVEPRTMEHSPFGYFADGSGLCLFDWAVELTLVQPPGEMRLLLVSSCCFRTNNWPRLQWLAGLRGTTEKTYRFPTPTGVFTDEDYQLVDNCSFCQNASSPKTAWGLVVHPADQPDAFYRVGIFVLFSEDPNMGVFGGVTRQQVDLL</sequence>
<evidence type="ECO:0000313" key="1">
    <source>
        <dbReference type="EMBL" id="KAK2028240.1"/>
    </source>
</evidence>
<dbReference type="AlphaFoldDB" id="A0AAD9HG26"/>
<dbReference type="PANTHER" id="PTHR33112:SF16">
    <property type="entry name" value="HETEROKARYON INCOMPATIBILITY DOMAIN-CONTAINING PROTEIN"/>
    <property type="match status" value="1"/>
</dbReference>
<dbReference type="PANTHER" id="PTHR33112">
    <property type="entry name" value="DOMAIN PROTEIN, PUTATIVE-RELATED"/>
    <property type="match status" value="1"/>
</dbReference>
<evidence type="ECO:0000313" key="2">
    <source>
        <dbReference type="Proteomes" id="UP001232148"/>
    </source>
</evidence>
<organism evidence="1 2">
    <name type="scientific">Colletotrichum zoysiae</name>
    <dbReference type="NCBI Taxonomy" id="1216348"/>
    <lineage>
        <taxon>Eukaryota</taxon>
        <taxon>Fungi</taxon>
        <taxon>Dikarya</taxon>
        <taxon>Ascomycota</taxon>
        <taxon>Pezizomycotina</taxon>
        <taxon>Sordariomycetes</taxon>
        <taxon>Hypocreomycetidae</taxon>
        <taxon>Glomerellales</taxon>
        <taxon>Glomerellaceae</taxon>
        <taxon>Colletotrichum</taxon>
        <taxon>Colletotrichum graminicola species complex</taxon>
    </lineage>
</organism>
<evidence type="ECO:0008006" key="3">
    <source>
        <dbReference type="Google" id="ProtNLM"/>
    </source>
</evidence>
<comment type="caution">
    <text evidence="1">The sequence shown here is derived from an EMBL/GenBank/DDBJ whole genome shotgun (WGS) entry which is preliminary data.</text>
</comment>
<reference evidence="1" key="1">
    <citation type="submission" date="2021-06" db="EMBL/GenBank/DDBJ databases">
        <title>Comparative genomics, transcriptomics and evolutionary studies reveal genomic signatures of adaptation to plant cell wall in hemibiotrophic fungi.</title>
        <authorList>
            <consortium name="DOE Joint Genome Institute"/>
            <person name="Baroncelli R."/>
            <person name="Diaz J.F."/>
            <person name="Benocci T."/>
            <person name="Peng M."/>
            <person name="Battaglia E."/>
            <person name="Haridas S."/>
            <person name="Andreopoulos W."/>
            <person name="Labutti K."/>
            <person name="Pangilinan J."/>
            <person name="Floch G.L."/>
            <person name="Makela M.R."/>
            <person name="Henrissat B."/>
            <person name="Grigoriev I.V."/>
            <person name="Crouch J.A."/>
            <person name="De Vries R.P."/>
            <person name="Sukno S.A."/>
            <person name="Thon M.R."/>
        </authorList>
    </citation>
    <scope>NUCLEOTIDE SEQUENCE</scope>
    <source>
        <strain evidence="1">MAFF235873</strain>
    </source>
</reference>
<name>A0AAD9HG26_9PEZI</name>